<comment type="caution">
    <text evidence="3">The sequence shown here is derived from an EMBL/GenBank/DDBJ whole genome shotgun (WGS) entry which is preliminary data.</text>
</comment>
<keyword evidence="4" id="KW-1185">Reference proteome</keyword>
<feature type="compositionally biased region" description="Polar residues" evidence="2">
    <location>
        <begin position="150"/>
        <end position="160"/>
    </location>
</feature>
<gene>
    <name evidence="3" type="ORF">ACFPCY_27925</name>
</gene>
<feature type="compositionally biased region" description="Basic residues" evidence="2">
    <location>
        <begin position="369"/>
        <end position="380"/>
    </location>
</feature>
<proteinExistence type="predicted"/>
<feature type="coiled-coil region" evidence="1">
    <location>
        <begin position="210"/>
        <end position="243"/>
    </location>
</feature>
<reference evidence="4" key="1">
    <citation type="journal article" date="2019" name="Int. J. Syst. Evol. Microbiol.">
        <title>The Global Catalogue of Microorganisms (GCM) 10K type strain sequencing project: providing services to taxonomists for standard genome sequencing and annotation.</title>
        <authorList>
            <consortium name="The Broad Institute Genomics Platform"/>
            <consortium name="The Broad Institute Genome Sequencing Center for Infectious Disease"/>
            <person name="Wu L."/>
            <person name="Ma J."/>
        </authorList>
    </citation>
    <scope>NUCLEOTIDE SEQUENCE [LARGE SCALE GENOMIC DNA]</scope>
    <source>
        <strain evidence="4">KLKA75</strain>
    </source>
</reference>
<dbReference type="Proteomes" id="UP001595872">
    <property type="component" value="Unassembled WGS sequence"/>
</dbReference>
<organism evidence="3 4">
    <name type="scientific">Actinomadura gamaensis</name>
    <dbReference type="NCBI Taxonomy" id="1763541"/>
    <lineage>
        <taxon>Bacteria</taxon>
        <taxon>Bacillati</taxon>
        <taxon>Actinomycetota</taxon>
        <taxon>Actinomycetes</taxon>
        <taxon>Streptosporangiales</taxon>
        <taxon>Thermomonosporaceae</taxon>
        <taxon>Actinomadura</taxon>
    </lineage>
</organism>
<dbReference type="EMBL" id="JBHSIT010000008">
    <property type="protein sequence ID" value="MFC4911167.1"/>
    <property type="molecule type" value="Genomic_DNA"/>
</dbReference>
<feature type="region of interest" description="Disordered" evidence="2">
    <location>
        <begin position="136"/>
        <end position="160"/>
    </location>
</feature>
<name>A0ABV9U8C6_9ACTN</name>
<evidence type="ECO:0000313" key="4">
    <source>
        <dbReference type="Proteomes" id="UP001595872"/>
    </source>
</evidence>
<evidence type="ECO:0000256" key="1">
    <source>
        <dbReference type="SAM" id="Coils"/>
    </source>
</evidence>
<accession>A0ABV9U8C6</accession>
<evidence type="ECO:0000256" key="2">
    <source>
        <dbReference type="SAM" id="MobiDB-lite"/>
    </source>
</evidence>
<keyword evidence="1" id="KW-0175">Coiled coil</keyword>
<dbReference type="RefSeq" id="WP_378259811.1">
    <property type="nucleotide sequence ID" value="NZ_JBHSIT010000008.1"/>
</dbReference>
<protein>
    <submittedName>
        <fullName evidence="3">Response regulator receiver protein</fullName>
    </submittedName>
</protein>
<feature type="region of interest" description="Disordered" evidence="2">
    <location>
        <begin position="360"/>
        <end position="380"/>
    </location>
</feature>
<evidence type="ECO:0000313" key="3">
    <source>
        <dbReference type="EMBL" id="MFC4911167.1"/>
    </source>
</evidence>
<sequence>MSSGVEADIVLDAAVVLTLGMNRALGRASGLAGRGAQALAERAAGRAEARGRRLAEVRDLERALREVVERNARIRALAELGADDLPAPLVPGEDDAAADLTAWCAETDAKLDAAETALSRKIAAELGTRIFTAESLTTDTTTRTPDNGPARTTETASTAQPELDEALGRVLARLLPDATDEDRRSVVEAARLLAETGGSQDAETVLTEVRLRVQAANENARSRREQVRQERERQDALEQAEAERQYVLSQVTRAFEDLGYEVQQSFETLTADNGSLVLSKGDWPDHSVRMRLDGDAKLRAKMIRETPVLDENDRRVDVEREQEWCDAFEQARERLEDAGIGSDVTWRLAPGVERLPVRAEARHTGTRAARARARERRPGQ</sequence>